<dbReference type="Gene3D" id="3.30.450.20">
    <property type="entry name" value="PAS domain"/>
    <property type="match status" value="1"/>
</dbReference>
<dbReference type="SUPFAM" id="SSF103190">
    <property type="entry name" value="Sensory domain-like"/>
    <property type="match status" value="1"/>
</dbReference>
<dbReference type="InterPro" id="IPR029787">
    <property type="entry name" value="Nucleotide_cyclase"/>
</dbReference>
<dbReference type="CDD" id="cd18774">
    <property type="entry name" value="PDC2_HK_sensor"/>
    <property type="match status" value="1"/>
</dbReference>
<dbReference type="PANTHER" id="PTHR45138:SF9">
    <property type="entry name" value="DIGUANYLATE CYCLASE DGCM-RELATED"/>
    <property type="match status" value="1"/>
</dbReference>
<dbReference type="Pfam" id="PF00990">
    <property type="entry name" value="GGDEF"/>
    <property type="match status" value="1"/>
</dbReference>
<evidence type="ECO:0000259" key="5">
    <source>
        <dbReference type="PROSITE" id="PS50887"/>
    </source>
</evidence>
<organism evidence="6 7">
    <name type="scientific">Marinomonas hwangdonensis</name>
    <dbReference type="NCBI Taxonomy" id="1053647"/>
    <lineage>
        <taxon>Bacteria</taxon>
        <taxon>Pseudomonadati</taxon>
        <taxon>Pseudomonadota</taxon>
        <taxon>Gammaproteobacteria</taxon>
        <taxon>Oceanospirillales</taxon>
        <taxon>Oceanospirillaceae</taxon>
        <taxon>Marinomonas</taxon>
    </lineage>
</organism>
<dbReference type="RefSeq" id="WP_123096182.1">
    <property type="nucleotide sequence ID" value="NZ_RIZG01000007.1"/>
</dbReference>
<dbReference type="InterPro" id="IPR000160">
    <property type="entry name" value="GGDEF_dom"/>
</dbReference>
<proteinExistence type="predicted"/>
<reference evidence="6 7" key="1">
    <citation type="journal article" date="2012" name="Int. J. Syst. Evol. Microbiol.">
        <title>Marinomonas hwangdonensis sp. nov., isolated from seawater.</title>
        <authorList>
            <person name="Jung Y.T."/>
            <person name="Oh T.K."/>
            <person name="Yoon J.H."/>
        </authorList>
    </citation>
    <scope>NUCLEOTIDE SEQUENCE [LARGE SCALE GENOMIC DNA]</scope>
    <source>
        <strain evidence="6 7">HDW-15</strain>
    </source>
</reference>
<dbReference type="PROSITE" id="PS50887">
    <property type="entry name" value="GGDEF"/>
    <property type="match status" value="1"/>
</dbReference>
<accession>A0A3M8Q0K5</accession>
<dbReference type="CDD" id="cd01949">
    <property type="entry name" value="GGDEF"/>
    <property type="match status" value="1"/>
</dbReference>
<dbReference type="Gene3D" id="3.30.70.270">
    <property type="match status" value="1"/>
</dbReference>
<keyword evidence="4" id="KW-0472">Membrane</keyword>
<dbReference type="AlphaFoldDB" id="A0A3M8Q0K5"/>
<gene>
    <name evidence="6" type="ORF">EBI00_12030</name>
</gene>
<dbReference type="EC" id="2.7.7.65" evidence="2"/>
<dbReference type="InterPro" id="IPR050469">
    <property type="entry name" value="Diguanylate_Cyclase"/>
</dbReference>
<dbReference type="GO" id="GO:0005886">
    <property type="term" value="C:plasma membrane"/>
    <property type="evidence" value="ECO:0007669"/>
    <property type="project" value="TreeGrafter"/>
</dbReference>
<keyword evidence="7" id="KW-1185">Reference proteome</keyword>
<evidence type="ECO:0000313" key="6">
    <source>
        <dbReference type="EMBL" id="RNF49659.1"/>
    </source>
</evidence>
<dbReference type="GO" id="GO:0043709">
    <property type="term" value="P:cell adhesion involved in single-species biofilm formation"/>
    <property type="evidence" value="ECO:0007669"/>
    <property type="project" value="TreeGrafter"/>
</dbReference>
<name>A0A3M8Q0K5_9GAMM</name>
<dbReference type="SMART" id="SM00267">
    <property type="entry name" value="GGDEF"/>
    <property type="match status" value="1"/>
</dbReference>
<dbReference type="SUPFAM" id="SSF55073">
    <property type="entry name" value="Nucleotide cyclase"/>
    <property type="match status" value="1"/>
</dbReference>
<dbReference type="GO" id="GO:0052621">
    <property type="term" value="F:diguanylate cyclase activity"/>
    <property type="evidence" value="ECO:0007669"/>
    <property type="project" value="UniProtKB-EC"/>
</dbReference>
<comment type="catalytic activity">
    <reaction evidence="3">
        <text>2 GTP = 3',3'-c-di-GMP + 2 diphosphate</text>
        <dbReference type="Rhea" id="RHEA:24898"/>
        <dbReference type="ChEBI" id="CHEBI:33019"/>
        <dbReference type="ChEBI" id="CHEBI:37565"/>
        <dbReference type="ChEBI" id="CHEBI:58805"/>
        <dbReference type="EC" id="2.7.7.65"/>
    </reaction>
</comment>
<feature type="domain" description="GGDEF" evidence="5">
    <location>
        <begin position="386"/>
        <end position="517"/>
    </location>
</feature>
<dbReference type="FunFam" id="3.30.70.270:FF:000001">
    <property type="entry name" value="Diguanylate cyclase domain protein"/>
    <property type="match status" value="1"/>
</dbReference>
<dbReference type="NCBIfam" id="TIGR00254">
    <property type="entry name" value="GGDEF"/>
    <property type="match status" value="1"/>
</dbReference>
<dbReference type="InterPro" id="IPR029151">
    <property type="entry name" value="Sensor-like_sf"/>
</dbReference>
<evidence type="ECO:0000256" key="1">
    <source>
        <dbReference type="ARBA" id="ARBA00001946"/>
    </source>
</evidence>
<comment type="caution">
    <text evidence="6">The sequence shown here is derived from an EMBL/GenBank/DDBJ whole genome shotgun (WGS) entry which is preliminary data.</text>
</comment>
<dbReference type="PANTHER" id="PTHR45138">
    <property type="entry name" value="REGULATORY COMPONENTS OF SENSORY TRANSDUCTION SYSTEM"/>
    <property type="match status" value="1"/>
</dbReference>
<evidence type="ECO:0000256" key="2">
    <source>
        <dbReference type="ARBA" id="ARBA00012528"/>
    </source>
</evidence>
<dbReference type="InterPro" id="IPR043128">
    <property type="entry name" value="Rev_trsase/Diguanyl_cyclase"/>
</dbReference>
<feature type="transmembrane region" description="Helical" evidence="4">
    <location>
        <begin position="280"/>
        <end position="298"/>
    </location>
</feature>
<dbReference type="OrthoDB" id="9812260at2"/>
<evidence type="ECO:0000256" key="4">
    <source>
        <dbReference type="SAM" id="Phobius"/>
    </source>
</evidence>
<dbReference type="EMBL" id="RIZG01000007">
    <property type="protein sequence ID" value="RNF49659.1"/>
    <property type="molecule type" value="Genomic_DNA"/>
</dbReference>
<evidence type="ECO:0000313" key="7">
    <source>
        <dbReference type="Proteomes" id="UP000280507"/>
    </source>
</evidence>
<evidence type="ECO:0000256" key="3">
    <source>
        <dbReference type="ARBA" id="ARBA00034247"/>
    </source>
</evidence>
<sequence length="517" mass="57275">MLRLDLQKLFLLLTTATVLLTFGNSYYATYQVQKQLMIDSTLESNRVYAAKLAETTNNFIASAQLQLAYSAGILASDMSNIALLEAEAKRLKQQSDFFNTVAIINSDAVIATVFPYTTPVKGLVLPNNARQSFNARQSLVTDPFLSPSGSYIVSLSEPIFSNGGDYLGYVTGTIYLHNNNVFFKLLGQHSHNDGSYIYVANRNRELLYHYDPERIGDLVNGNSVLEASINDQQGSAMVVNSKGIAMLAGYAHIERAGWGVVAQRPVDSVMAELDVQLTQVILKSLPMLLFILLSIWIASRYITKPLQALALFASDMDKNLSQTHINHIKAWYFEVNSLKQAILSGLGSLNNRINQLHEDSNTDPLTQFYNRRGLVNILDSWEEKKISFAVVALDIDHFKVVNDTHGHDVGDKVLQQLCDLIRAYPHEGAVFCRSGGEEFLIMLPEASAQAAYQYAEGLRNQIANVDMPTAGKITVSLGISLWRAEDKDCSIKTALKTADIALYQAKRNGRNCSIIAE</sequence>
<dbReference type="Proteomes" id="UP000280507">
    <property type="component" value="Unassembled WGS sequence"/>
</dbReference>
<comment type="cofactor">
    <cofactor evidence="1">
        <name>Mg(2+)</name>
        <dbReference type="ChEBI" id="CHEBI:18420"/>
    </cofactor>
</comment>
<keyword evidence="4" id="KW-1133">Transmembrane helix</keyword>
<keyword evidence="4" id="KW-0812">Transmembrane</keyword>
<protein>
    <recommendedName>
        <fullName evidence="2">diguanylate cyclase</fullName>
        <ecNumber evidence="2">2.7.7.65</ecNumber>
    </recommendedName>
</protein>
<dbReference type="GO" id="GO:1902201">
    <property type="term" value="P:negative regulation of bacterial-type flagellum-dependent cell motility"/>
    <property type="evidence" value="ECO:0007669"/>
    <property type="project" value="TreeGrafter"/>
</dbReference>